<dbReference type="Proteomes" id="UP000238164">
    <property type="component" value="Chromosome 1"/>
</dbReference>
<dbReference type="Gene3D" id="1.10.357.10">
    <property type="entry name" value="Tetracycline Repressor, domain 2"/>
    <property type="match status" value="1"/>
</dbReference>
<protein>
    <recommendedName>
        <fullName evidence="3">HTH tetR-type domain-containing protein</fullName>
    </recommendedName>
</protein>
<evidence type="ECO:0000259" key="3">
    <source>
        <dbReference type="PROSITE" id="PS50977"/>
    </source>
</evidence>
<dbReference type="InterPro" id="IPR009057">
    <property type="entry name" value="Homeodomain-like_sf"/>
</dbReference>
<dbReference type="AlphaFoldDB" id="A0A2N9JIU1"/>
<dbReference type="GO" id="GO:0000976">
    <property type="term" value="F:transcription cis-regulatory region binding"/>
    <property type="evidence" value="ECO:0007669"/>
    <property type="project" value="TreeGrafter"/>
</dbReference>
<dbReference type="InterPro" id="IPR050109">
    <property type="entry name" value="HTH-type_TetR-like_transc_reg"/>
</dbReference>
<dbReference type="RefSeq" id="WP_105186177.1">
    <property type="nucleotide sequence ID" value="NZ_BAAAGO010000021.1"/>
</dbReference>
<dbReference type="EMBL" id="LT985188">
    <property type="protein sequence ID" value="SPD87448.1"/>
    <property type="molecule type" value="Genomic_DNA"/>
</dbReference>
<feature type="domain" description="HTH tetR-type" evidence="3">
    <location>
        <begin position="16"/>
        <end position="76"/>
    </location>
</feature>
<dbReference type="SUPFAM" id="SSF46689">
    <property type="entry name" value="Homeodomain-like"/>
    <property type="match status" value="1"/>
</dbReference>
<keyword evidence="5" id="KW-1185">Reference proteome</keyword>
<dbReference type="GO" id="GO:0003700">
    <property type="term" value="F:DNA-binding transcription factor activity"/>
    <property type="evidence" value="ECO:0007669"/>
    <property type="project" value="TreeGrafter"/>
</dbReference>
<dbReference type="PANTHER" id="PTHR30055">
    <property type="entry name" value="HTH-TYPE TRANSCRIPTIONAL REGULATOR RUTR"/>
    <property type="match status" value="1"/>
</dbReference>
<keyword evidence="1 2" id="KW-0238">DNA-binding</keyword>
<evidence type="ECO:0000313" key="4">
    <source>
        <dbReference type="EMBL" id="SPD87448.1"/>
    </source>
</evidence>
<dbReference type="Pfam" id="PF00440">
    <property type="entry name" value="TetR_N"/>
    <property type="match status" value="1"/>
</dbReference>
<accession>A0A2N9JIU1</accession>
<dbReference type="KEGG" id="mgg:MPLG2_2418"/>
<dbReference type="PROSITE" id="PS50977">
    <property type="entry name" value="HTH_TETR_2"/>
    <property type="match status" value="1"/>
</dbReference>
<evidence type="ECO:0000256" key="2">
    <source>
        <dbReference type="PROSITE-ProRule" id="PRU00335"/>
    </source>
</evidence>
<dbReference type="InterPro" id="IPR036271">
    <property type="entry name" value="Tet_transcr_reg_TetR-rel_C_sf"/>
</dbReference>
<reference evidence="4 5" key="1">
    <citation type="submission" date="2018-02" db="EMBL/GenBank/DDBJ databases">
        <authorList>
            <person name="Cohen D.B."/>
            <person name="Kent A.D."/>
        </authorList>
    </citation>
    <scope>NUCLEOTIDE SEQUENCE [LARGE SCALE GENOMIC DNA]</scope>
    <source>
        <strain evidence="4">1</strain>
    </source>
</reference>
<dbReference type="PROSITE" id="PS01081">
    <property type="entry name" value="HTH_TETR_1"/>
    <property type="match status" value="1"/>
</dbReference>
<feature type="DNA-binding region" description="H-T-H motif" evidence="2">
    <location>
        <begin position="39"/>
        <end position="58"/>
    </location>
</feature>
<dbReference type="InterPro" id="IPR023772">
    <property type="entry name" value="DNA-bd_HTH_TetR-type_CS"/>
</dbReference>
<evidence type="ECO:0000256" key="1">
    <source>
        <dbReference type="ARBA" id="ARBA00023125"/>
    </source>
</evidence>
<organism evidence="4 5">
    <name type="scientific">Micropruina glycogenica</name>
    <dbReference type="NCBI Taxonomy" id="75385"/>
    <lineage>
        <taxon>Bacteria</taxon>
        <taxon>Bacillati</taxon>
        <taxon>Actinomycetota</taxon>
        <taxon>Actinomycetes</taxon>
        <taxon>Propionibacteriales</taxon>
        <taxon>Nocardioidaceae</taxon>
        <taxon>Micropruina</taxon>
    </lineage>
</organism>
<dbReference type="InterPro" id="IPR001647">
    <property type="entry name" value="HTH_TetR"/>
</dbReference>
<dbReference type="PANTHER" id="PTHR30055:SF146">
    <property type="entry name" value="HTH-TYPE TRANSCRIPTIONAL DUAL REGULATOR CECR"/>
    <property type="match status" value="1"/>
</dbReference>
<sequence>MTSDSGVGDHYARRRQRTEARIVTAATELFTNQGYAATSLREVAQRAGVSERSLYQHFATKVVLFQRVVEVGIVGDVGAEPMTERPWSRAAVTAPTLADRVEAFADGVAEMTGRLEPLMAVNAEVENSEPAVRESAGHWRRATLDYLYAFWHGAARDGLLPPDTDVEWLAATTAVLSAAESRLLISRTFGWDAERYRQWLVRTWLELAARP</sequence>
<proteinExistence type="predicted"/>
<dbReference type="PRINTS" id="PR00455">
    <property type="entry name" value="HTHTETR"/>
</dbReference>
<evidence type="ECO:0000313" key="5">
    <source>
        <dbReference type="Proteomes" id="UP000238164"/>
    </source>
</evidence>
<dbReference type="SUPFAM" id="SSF48498">
    <property type="entry name" value="Tetracyclin repressor-like, C-terminal domain"/>
    <property type="match status" value="1"/>
</dbReference>
<dbReference type="OrthoDB" id="1669699at2"/>
<name>A0A2N9JIU1_9ACTN</name>
<gene>
    <name evidence="4" type="ORF">MPLG2_2418</name>
</gene>